<dbReference type="AlphaFoldDB" id="A0AAW1X2F7"/>
<keyword evidence="2" id="KW-1185">Reference proteome</keyword>
<evidence type="ECO:0000313" key="1">
    <source>
        <dbReference type="EMBL" id="KAK9930792.1"/>
    </source>
</evidence>
<accession>A0AAW1X2F7</accession>
<reference evidence="1 2" key="1">
    <citation type="journal article" date="2023" name="G3 (Bethesda)">
        <title>A chromosome-length genome assembly and annotation of blackberry (Rubus argutus, cv. 'Hillquist').</title>
        <authorList>
            <person name="Bruna T."/>
            <person name="Aryal R."/>
            <person name="Dudchenko O."/>
            <person name="Sargent D.J."/>
            <person name="Mead D."/>
            <person name="Buti M."/>
            <person name="Cavallini A."/>
            <person name="Hytonen T."/>
            <person name="Andres J."/>
            <person name="Pham M."/>
            <person name="Weisz D."/>
            <person name="Mascagni F."/>
            <person name="Usai G."/>
            <person name="Natali L."/>
            <person name="Bassil N."/>
            <person name="Fernandez G.E."/>
            <person name="Lomsadze A."/>
            <person name="Armour M."/>
            <person name="Olukolu B."/>
            <person name="Poorten T."/>
            <person name="Britton C."/>
            <person name="Davik J."/>
            <person name="Ashrafi H."/>
            <person name="Aiden E.L."/>
            <person name="Borodovsky M."/>
            <person name="Worthington M."/>
        </authorList>
    </citation>
    <scope>NUCLEOTIDE SEQUENCE [LARGE SCALE GENOMIC DNA]</scope>
    <source>
        <strain evidence="1">PI 553951</strain>
    </source>
</reference>
<protein>
    <submittedName>
        <fullName evidence="1">Uncharacterized protein</fullName>
    </submittedName>
</protein>
<name>A0AAW1X2F7_RUBAR</name>
<evidence type="ECO:0000313" key="2">
    <source>
        <dbReference type="Proteomes" id="UP001457282"/>
    </source>
</evidence>
<gene>
    <name evidence="1" type="ORF">M0R45_018103</name>
</gene>
<sequence length="71" mass="8020">MMMAAVMHHCSSTLFLLMEIELKKSVFGRLVLFRLEADGWLWAKENIVPAGKALPLGLYALLTKFERLDGP</sequence>
<comment type="caution">
    <text evidence="1">The sequence shown here is derived from an EMBL/GenBank/DDBJ whole genome shotgun (WGS) entry which is preliminary data.</text>
</comment>
<proteinExistence type="predicted"/>
<dbReference type="EMBL" id="JBEDUW010000004">
    <property type="protein sequence ID" value="KAK9930792.1"/>
    <property type="molecule type" value="Genomic_DNA"/>
</dbReference>
<dbReference type="Proteomes" id="UP001457282">
    <property type="component" value="Unassembled WGS sequence"/>
</dbReference>
<organism evidence="1 2">
    <name type="scientific">Rubus argutus</name>
    <name type="common">Southern blackberry</name>
    <dbReference type="NCBI Taxonomy" id="59490"/>
    <lineage>
        <taxon>Eukaryota</taxon>
        <taxon>Viridiplantae</taxon>
        <taxon>Streptophyta</taxon>
        <taxon>Embryophyta</taxon>
        <taxon>Tracheophyta</taxon>
        <taxon>Spermatophyta</taxon>
        <taxon>Magnoliopsida</taxon>
        <taxon>eudicotyledons</taxon>
        <taxon>Gunneridae</taxon>
        <taxon>Pentapetalae</taxon>
        <taxon>rosids</taxon>
        <taxon>fabids</taxon>
        <taxon>Rosales</taxon>
        <taxon>Rosaceae</taxon>
        <taxon>Rosoideae</taxon>
        <taxon>Rosoideae incertae sedis</taxon>
        <taxon>Rubus</taxon>
    </lineage>
</organism>